<dbReference type="PANTHER" id="PTHR45641:SF1">
    <property type="entry name" value="AAA+ ATPASE DOMAIN-CONTAINING PROTEIN"/>
    <property type="match status" value="1"/>
</dbReference>
<gene>
    <name evidence="5" type="ORF">QVE165_LOCUS40993</name>
</gene>
<dbReference type="EMBL" id="CAJNOM010000481">
    <property type="protein sequence ID" value="CAF1461821.1"/>
    <property type="molecule type" value="Genomic_DNA"/>
</dbReference>
<dbReference type="InterPro" id="IPR019734">
    <property type="entry name" value="TPR_rpt"/>
</dbReference>
<evidence type="ECO:0000313" key="6">
    <source>
        <dbReference type="Proteomes" id="UP000663832"/>
    </source>
</evidence>
<keyword evidence="1" id="KW-0677">Repeat</keyword>
<dbReference type="Gene3D" id="1.25.40.10">
    <property type="entry name" value="Tetratricopeptide repeat domain"/>
    <property type="match status" value="1"/>
</dbReference>
<evidence type="ECO:0000256" key="3">
    <source>
        <dbReference type="PROSITE-ProRule" id="PRU00339"/>
    </source>
</evidence>
<dbReference type="PROSITE" id="PS51996">
    <property type="entry name" value="TR_MART"/>
    <property type="match status" value="1"/>
</dbReference>
<evidence type="ECO:0000256" key="4">
    <source>
        <dbReference type="SAM" id="MobiDB-lite"/>
    </source>
</evidence>
<dbReference type="SUPFAM" id="SSF56399">
    <property type="entry name" value="ADP-ribosylation"/>
    <property type="match status" value="1"/>
</dbReference>
<comment type="caution">
    <text evidence="5">The sequence shown here is derived from an EMBL/GenBank/DDBJ whole genome shotgun (WGS) entry which is preliminary data.</text>
</comment>
<proteinExistence type="predicted"/>
<evidence type="ECO:0000256" key="2">
    <source>
        <dbReference type="ARBA" id="ARBA00022803"/>
    </source>
</evidence>
<feature type="region of interest" description="Disordered" evidence="4">
    <location>
        <begin position="1"/>
        <end position="24"/>
    </location>
</feature>
<reference evidence="5" key="1">
    <citation type="submission" date="2021-02" db="EMBL/GenBank/DDBJ databases">
        <authorList>
            <person name="Nowell W R."/>
        </authorList>
    </citation>
    <scope>NUCLEOTIDE SEQUENCE</scope>
</reference>
<protein>
    <submittedName>
        <fullName evidence="5">Uncharacterized protein</fullName>
    </submittedName>
</protein>
<feature type="repeat" description="TPR" evidence="3">
    <location>
        <begin position="544"/>
        <end position="577"/>
    </location>
</feature>
<evidence type="ECO:0000313" key="5">
    <source>
        <dbReference type="EMBL" id="CAF1461821.1"/>
    </source>
</evidence>
<sequence>MATSKSNSTKKIHPVSDFSTRATTNRSMNMQRMQNVLLIWLDNDINENNADCINTIKQLKRVVNNVNTFTDGEQCLEFIQSITNNKVCIIISGSLGQHIVPHMHDMPQVDTIFIFCNNQESHEQWTKQWPKIKGIFPDITSICEALKQTAHQCEQNAISISFMASNKKLDQLDPSFMYTQILKEILLTIKFEDKHFKEFITYCHEIYEDDENELKNVNQLQTTYKNNIPIWWYTWDAFLYCMLNQVLRLMDVDIIVRMGFFIKDLHCDIQRLHSEQFDDHQSDKTFTVYRGQGLSKQDFTEMTKTKGGLLSFNNFLSTSKNRDVSLNFAQQTTTNPDLVGILFDMSINPAHSTAPFASVTDVSYFHTEDEVLFSMHTIFRIGDIKPMDGNNHLYKVNLILTDDNDEDLRTLTDRIRQETFPDNEGWERLGLLLHKMGQFKKAHEVFEILLHQRTDESGKAPVYNQLGMIKYDQEESPEALTYYEKSLAIYQKTLPSNHLNLANTHNNIGNVYQNMDDYRKALSSHEKAFTIRQQSLPPNHLDVGKSYNNIGMVYDEMGDYPKALSYYEKDLAIGQQSLPSNHPDLGASYNNIGNAYEKMGNYSKAHSFYERAVQNGQQSLPSNHPNLQGRRKNLERMKKKL</sequence>
<evidence type="ECO:0000256" key="1">
    <source>
        <dbReference type="ARBA" id="ARBA00022737"/>
    </source>
</evidence>
<feature type="repeat" description="TPR" evidence="3">
    <location>
        <begin position="502"/>
        <end position="535"/>
    </location>
</feature>
<feature type="region of interest" description="Disordered" evidence="4">
    <location>
        <begin position="617"/>
        <end position="641"/>
    </location>
</feature>
<dbReference type="Pfam" id="PF00515">
    <property type="entry name" value="TPR_1"/>
    <property type="match status" value="1"/>
</dbReference>
<feature type="compositionally biased region" description="Basic and acidic residues" evidence="4">
    <location>
        <begin position="632"/>
        <end position="641"/>
    </location>
</feature>
<keyword evidence="6" id="KW-1185">Reference proteome</keyword>
<dbReference type="InterPro" id="IPR011990">
    <property type="entry name" value="TPR-like_helical_dom_sf"/>
</dbReference>
<dbReference type="AlphaFoldDB" id="A0A815QES2"/>
<feature type="compositionally biased region" description="Polar residues" evidence="4">
    <location>
        <begin position="617"/>
        <end position="626"/>
    </location>
</feature>
<dbReference type="OrthoDB" id="10001847at2759"/>
<dbReference type="Pfam" id="PF13374">
    <property type="entry name" value="TPR_10"/>
    <property type="match status" value="1"/>
</dbReference>
<dbReference type="SMART" id="SM00028">
    <property type="entry name" value="TPR"/>
    <property type="match status" value="5"/>
</dbReference>
<dbReference type="PROSITE" id="PS50005">
    <property type="entry name" value="TPR"/>
    <property type="match status" value="4"/>
</dbReference>
<dbReference type="Proteomes" id="UP000663832">
    <property type="component" value="Unassembled WGS sequence"/>
</dbReference>
<keyword evidence="2 3" id="KW-0802">TPR repeat</keyword>
<feature type="repeat" description="TPR" evidence="3">
    <location>
        <begin position="460"/>
        <end position="493"/>
    </location>
</feature>
<organism evidence="5 6">
    <name type="scientific">Adineta steineri</name>
    <dbReference type="NCBI Taxonomy" id="433720"/>
    <lineage>
        <taxon>Eukaryota</taxon>
        <taxon>Metazoa</taxon>
        <taxon>Spiralia</taxon>
        <taxon>Gnathifera</taxon>
        <taxon>Rotifera</taxon>
        <taxon>Eurotatoria</taxon>
        <taxon>Bdelloidea</taxon>
        <taxon>Adinetida</taxon>
        <taxon>Adinetidae</taxon>
        <taxon>Adineta</taxon>
    </lineage>
</organism>
<feature type="repeat" description="TPR" evidence="3">
    <location>
        <begin position="586"/>
        <end position="619"/>
    </location>
</feature>
<dbReference type="Pfam" id="PF13424">
    <property type="entry name" value="TPR_12"/>
    <property type="match status" value="1"/>
</dbReference>
<dbReference type="PANTHER" id="PTHR45641">
    <property type="entry name" value="TETRATRICOPEPTIDE REPEAT PROTEIN (AFU_ORTHOLOGUE AFUA_6G03870)"/>
    <property type="match status" value="1"/>
</dbReference>
<accession>A0A815QES2</accession>
<dbReference type="Gene3D" id="3.90.176.10">
    <property type="entry name" value="Toxin ADP-ribosyltransferase, Chain A, domain 1"/>
    <property type="match status" value="1"/>
</dbReference>
<name>A0A815QES2_9BILA</name>
<dbReference type="SUPFAM" id="SSF48452">
    <property type="entry name" value="TPR-like"/>
    <property type="match status" value="1"/>
</dbReference>